<evidence type="ECO:0000313" key="2">
    <source>
        <dbReference type="EMBL" id="GHE51180.1"/>
    </source>
</evidence>
<evidence type="ECO:0000256" key="1">
    <source>
        <dbReference type="SAM" id="MobiDB-lite"/>
    </source>
</evidence>
<dbReference type="RefSeq" id="WP_229925537.1">
    <property type="nucleotide sequence ID" value="NZ_BNBT01000022.1"/>
</dbReference>
<evidence type="ECO:0000313" key="3">
    <source>
        <dbReference type="Proteomes" id="UP000608024"/>
    </source>
</evidence>
<sequence>MALRFIGIDPNTGDGESPTVWADPEAQELVFQGWRPSPELEAQCAATEVPGHAKGIPEGEGVVRIPARMISIIREACDALERPGVG</sequence>
<proteinExistence type="predicted"/>
<dbReference type="EMBL" id="BNBT01000022">
    <property type="protein sequence ID" value="GHE51180.1"/>
    <property type="molecule type" value="Genomic_DNA"/>
</dbReference>
<accession>A0A918ZH09</accession>
<reference evidence="2" key="2">
    <citation type="submission" date="2020-09" db="EMBL/GenBank/DDBJ databases">
        <authorList>
            <person name="Sun Q."/>
            <person name="Ohkuma M."/>
        </authorList>
    </citation>
    <scope>NUCLEOTIDE SEQUENCE</scope>
    <source>
        <strain evidence="2">JCM 4784</strain>
    </source>
</reference>
<dbReference type="Proteomes" id="UP000608024">
    <property type="component" value="Unassembled WGS sequence"/>
</dbReference>
<name>A0A918ZH09_9ACTN</name>
<organism evidence="2 3">
    <name type="scientific">Streptomyces longispororuber</name>
    <dbReference type="NCBI Taxonomy" id="68230"/>
    <lineage>
        <taxon>Bacteria</taxon>
        <taxon>Bacillati</taxon>
        <taxon>Actinomycetota</taxon>
        <taxon>Actinomycetes</taxon>
        <taxon>Kitasatosporales</taxon>
        <taxon>Streptomycetaceae</taxon>
        <taxon>Streptomyces</taxon>
    </lineage>
</organism>
<comment type="caution">
    <text evidence="2">The sequence shown here is derived from an EMBL/GenBank/DDBJ whole genome shotgun (WGS) entry which is preliminary data.</text>
</comment>
<keyword evidence="3" id="KW-1185">Reference proteome</keyword>
<protein>
    <submittedName>
        <fullName evidence="2">Uncharacterized protein</fullName>
    </submittedName>
</protein>
<reference evidence="2" key="1">
    <citation type="journal article" date="2014" name="Int. J. Syst. Evol. Microbiol.">
        <title>Complete genome sequence of Corynebacterium casei LMG S-19264T (=DSM 44701T), isolated from a smear-ripened cheese.</title>
        <authorList>
            <consortium name="US DOE Joint Genome Institute (JGI-PGF)"/>
            <person name="Walter F."/>
            <person name="Albersmeier A."/>
            <person name="Kalinowski J."/>
            <person name="Ruckert C."/>
        </authorList>
    </citation>
    <scope>NUCLEOTIDE SEQUENCE</scope>
    <source>
        <strain evidence="2">JCM 4784</strain>
    </source>
</reference>
<gene>
    <name evidence="2" type="ORF">GCM10018785_21150</name>
</gene>
<dbReference type="AlphaFoldDB" id="A0A918ZH09"/>
<feature type="region of interest" description="Disordered" evidence="1">
    <location>
        <begin position="1"/>
        <end position="20"/>
    </location>
</feature>